<comment type="caution">
    <text evidence="2">The sequence shown here is derived from an EMBL/GenBank/DDBJ whole genome shotgun (WGS) entry which is preliminary data.</text>
</comment>
<keyword evidence="1" id="KW-0472">Membrane</keyword>
<evidence type="ECO:0000313" key="3">
    <source>
        <dbReference type="Proteomes" id="UP001446205"/>
    </source>
</evidence>
<evidence type="ECO:0000256" key="1">
    <source>
        <dbReference type="SAM" id="Phobius"/>
    </source>
</evidence>
<dbReference type="EMBL" id="JBBPCO010000001">
    <property type="protein sequence ID" value="MEK8088141.1"/>
    <property type="molecule type" value="Genomic_DNA"/>
</dbReference>
<keyword evidence="1" id="KW-0812">Transmembrane</keyword>
<organism evidence="2 3">
    <name type="scientific">Thermithiobacillus plumbiphilus</name>
    <dbReference type="NCBI Taxonomy" id="1729899"/>
    <lineage>
        <taxon>Bacteria</taxon>
        <taxon>Pseudomonadati</taxon>
        <taxon>Pseudomonadota</taxon>
        <taxon>Acidithiobacillia</taxon>
        <taxon>Acidithiobacillales</taxon>
        <taxon>Thermithiobacillaceae</taxon>
        <taxon>Thermithiobacillus</taxon>
    </lineage>
</organism>
<gene>
    <name evidence="2" type="ORF">WOB96_00025</name>
</gene>
<sequence length="140" mass="15568">MLSVPAILIYLLIALVLVIIVAQWLILRAQSRSENANDVWSREFHRLEGTLFETQELVMQLQRDVHEMEKRLGTPLAAPEPLVAQPAAAPVAPPAASPDQPYDRAIELIQQGYGLEALVDTCGLSRAEAELLIKLHRRQA</sequence>
<evidence type="ECO:0000313" key="2">
    <source>
        <dbReference type="EMBL" id="MEK8088141.1"/>
    </source>
</evidence>
<dbReference type="InterPro" id="IPR021244">
    <property type="entry name" value="DUF2802"/>
</dbReference>
<name>A0ABU9D589_9PROT</name>
<reference evidence="2 3" key="1">
    <citation type="submission" date="2024-04" db="EMBL/GenBank/DDBJ databases">
        <authorList>
            <person name="Abashina T."/>
            <person name="Shaikin A."/>
        </authorList>
    </citation>
    <scope>NUCLEOTIDE SEQUENCE [LARGE SCALE GENOMIC DNA]</scope>
    <source>
        <strain evidence="2 3">AAFK</strain>
    </source>
</reference>
<accession>A0ABU9D589</accession>
<feature type="transmembrane region" description="Helical" evidence="1">
    <location>
        <begin position="6"/>
        <end position="27"/>
    </location>
</feature>
<proteinExistence type="predicted"/>
<dbReference type="RefSeq" id="WP_341369208.1">
    <property type="nucleotide sequence ID" value="NZ_JBBPCO010000001.1"/>
</dbReference>
<keyword evidence="3" id="KW-1185">Reference proteome</keyword>
<keyword evidence="1" id="KW-1133">Transmembrane helix</keyword>
<dbReference type="Pfam" id="PF10975">
    <property type="entry name" value="DUF2802"/>
    <property type="match status" value="1"/>
</dbReference>
<protein>
    <submittedName>
        <fullName evidence="2">DUF2802 domain-containing protein</fullName>
    </submittedName>
</protein>
<dbReference type="Proteomes" id="UP001446205">
    <property type="component" value="Unassembled WGS sequence"/>
</dbReference>